<reference evidence="6" key="2">
    <citation type="submission" date="2015-02" db="UniProtKB">
        <authorList>
            <consortium name="EnsemblMetazoa"/>
        </authorList>
    </citation>
    <scope>IDENTIFICATION</scope>
</reference>
<dbReference type="Gene3D" id="3.40.50.2000">
    <property type="entry name" value="Glycogen Phosphorylase B"/>
    <property type="match status" value="1"/>
</dbReference>
<dbReference type="EnsemblMetazoa" id="SMAR009936-RA">
    <property type="protein sequence ID" value="SMAR009936-PA"/>
    <property type="gene ID" value="SMAR009936"/>
</dbReference>
<keyword evidence="5" id="KW-0472">Membrane</keyword>
<dbReference type="GO" id="GO:0016020">
    <property type="term" value="C:membrane"/>
    <property type="evidence" value="ECO:0007669"/>
    <property type="project" value="UniProtKB-SubCell"/>
</dbReference>
<dbReference type="Proteomes" id="UP000014500">
    <property type="component" value="Unassembled WGS sequence"/>
</dbReference>
<comment type="subcellular location">
    <subcellularLocation>
        <location evidence="5">Membrane</location>
        <topology evidence="5">Single-pass membrane protein</topology>
    </subcellularLocation>
</comment>
<accession>T1J8B1</accession>
<feature type="transmembrane region" description="Helical" evidence="5">
    <location>
        <begin position="215"/>
        <end position="242"/>
    </location>
</feature>
<dbReference type="eggNOG" id="KOG1192">
    <property type="taxonomic scope" value="Eukaryota"/>
</dbReference>
<dbReference type="Pfam" id="PF00201">
    <property type="entry name" value="UDPGT"/>
    <property type="match status" value="1"/>
</dbReference>
<dbReference type="PROSITE" id="PS00375">
    <property type="entry name" value="UDPGT"/>
    <property type="match status" value="1"/>
</dbReference>
<comment type="similarity">
    <text evidence="1 4">Belongs to the UDP-glycosyltransferase family.</text>
</comment>
<evidence type="ECO:0000256" key="5">
    <source>
        <dbReference type="RuleBase" id="RU362059"/>
    </source>
</evidence>
<protein>
    <recommendedName>
        <fullName evidence="5">UDP-glucuronosyltransferase</fullName>
        <ecNumber evidence="5">2.4.1.17</ecNumber>
    </recommendedName>
</protein>
<dbReference type="CDD" id="cd03784">
    <property type="entry name" value="GT1_Gtf-like"/>
    <property type="match status" value="1"/>
</dbReference>
<dbReference type="PANTHER" id="PTHR48043:SF145">
    <property type="entry name" value="FI06409P-RELATED"/>
    <property type="match status" value="1"/>
</dbReference>
<dbReference type="PANTHER" id="PTHR48043">
    <property type="entry name" value="EG:EG0003.4 PROTEIN-RELATED"/>
    <property type="match status" value="1"/>
</dbReference>
<dbReference type="OMA" id="MRTESAW"/>
<dbReference type="HOGENOM" id="CLU_012949_2_1_1"/>
<dbReference type="InterPro" id="IPR050271">
    <property type="entry name" value="UDP-glycosyltransferase"/>
</dbReference>
<dbReference type="STRING" id="126957.T1J8B1"/>
<keyword evidence="5" id="KW-1133">Transmembrane helix</keyword>
<dbReference type="InterPro" id="IPR002213">
    <property type="entry name" value="UDP_glucos_trans"/>
</dbReference>
<organism evidence="6 7">
    <name type="scientific">Strigamia maritima</name>
    <name type="common">European centipede</name>
    <name type="synonym">Geophilus maritimus</name>
    <dbReference type="NCBI Taxonomy" id="126957"/>
    <lineage>
        <taxon>Eukaryota</taxon>
        <taxon>Metazoa</taxon>
        <taxon>Ecdysozoa</taxon>
        <taxon>Arthropoda</taxon>
        <taxon>Myriapoda</taxon>
        <taxon>Chilopoda</taxon>
        <taxon>Pleurostigmophora</taxon>
        <taxon>Geophilomorpha</taxon>
        <taxon>Linotaeniidae</taxon>
        <taxon>Strigamia</taxon>
    </lineage>
</organism>
<proteinExistence type="inferred from homology"/>
<dbReference type="AlphaFoldDB" id="T1J8B1"/>
<keyword evidence="3 4" id="KW-0808">Transferase</keyword>
<evidence type="ECO:0000313" key="6">
    <source>
        <dbReference type="EnsemblMetazoa" id="SMAR009936-PA"/>
    </source>
</evidence>
<comment type="catalytic activity">
    <reaction evidence="5">
        <text>glucuronate acceptor + UDP-alpha-D-glucuronate = acceptor beta-D-glucuronoside + UDP + H(+)</text>
        <dbReference type="Rhea" id="RHEA:21032"/>
        <dbReference type="ChEBI" id="CHEBI:15378"/>
        <dbReference type="ChEBI" id="CHEBI:58052"/>
        <dbReference type="ChEBI" id="CHEBI:58223"/>
        <dbReference type="ChEBI" id="CHEBI:132367"/>
        <dbReference type="ChEBI" id="CHEBI:132368"/>
        <dbReference type="EC" id="2.4.1.17"/>
    </reaction>
</comment>
<dbReference type="PhylomeDB" id="T1J8B1"/>
<reference evidence="7" key="1">
    <citation type="submission" date="2011-05" db="EMBL/GenBank/DDBJ databases">
        <authorList>
            <person name="Richards S.R."/>
            <person name="Qu J."/>
            <person name="Jiang H."/>
            <person name="Jhangiani S.N."/>
            <person name="Agravi P."/>
            <person name="Goodspeed R."/>
            <person name="Gross S."/>
            <person name="Mandapat C."/>
            <person name="Jackson L."/>
            <person name="Mathew T."/>
            <person name="Pu L."/>
            <person name="Thornton R."/>
            <person name="Saada N."/>
            <person name="Wilczek-Boney K.B."/>
            <person name="Lee S."/>
            <person name="Kovar C."/>
            <person name="Wu Y."/>
            <person name="Scherer S.E."/>
            <person name="Worley K.C."/>
            <person name="Muzny D.M."/>
            <person name="Gibbs R."/>
        </authorList>
    </citation>
    <scope>NUCLEOTIDE SEQUENCE</scope>
    <source>
        <strain evidence="7">Brora</strain>
    </source>
</reference>
<name>T1J8B1_STRMM</name>
<dbReference type="FunFam" id="3.40.50.2000:FF:000021">
    <property type="entry name" value="UDP-glucuronosyltransferase"/>
    <property type="match status" value="1"/>
</dbReference>
<keyword evidence="7" id="KW-1185">Reference proteome</keyword>
<evidence type="ECO:0000256" key="2">
    <source>
        <dbReference type="ARBA" id="ARBA00022676"/>
    </source>
</evidence>
<evidence type="ECO:0000256" key="4">
    <source>
        <dbReference type="RuleBase" id="RU003718"/>
    </source>
</evidence>
<dbReference type="EC" id="2.4.1.17" evidence="5"/>
<evidence type="ECO:0000313" key="7">
    <source>
        <dbReference type="Proteomes" id="UP000014500"/>
    </source>
</evidence>
<keyword evidence="2 4" id="KW-0328">Glycosyltransferase</keyword>
<keyword evidence="5" id="KW-0812">Transmembrane</keyword>
<evidence type="ECO:0000256" key="3">
    <source>
        <dbReference type="ARBA" id="ARBA00022679"/>
    </source>
</evidence>
<dbReference type="EMBL" id="JH431951">
    <property type="status" value="NOT_ANNOTATED_CDS"/>
    <property type="molecule type" value="Genomic_DNA"/>
</dbReference>
<evidence type="ECO:0000256" key="1">
    <source>
        <dbReference type="ARBA" id="ARBA00009995"/>
    </source>
</evidence>
<dbReference type="SUPFAM" id="SSF53756">
    <property type="entry name" value="UDP-Glycosyltransferase/glycogen phosphorylase"/>
    <property type="match status" value="1"/>
</dbReference>
<dbReference type="GO" id="GO:0015020">
    <property type="term" value="F:glucuronosyltransferase activity"/>
    <property type="evidence" value="ECO:0007669"/>
    <property type="project" value="UniProtKB-EC"/>
</dbReference>
<dbReference type="InterPro" id="IPR035595">
    <property type="entry name" value="UDP_glycos_trans_CS"/>
</dbReference>
<sequence length="262" mass="29644">MPNIVSVGGIHCKKAKPLTQELEDFVQSSGDNGFIYFSLGSNAQSRFLPEKVKTSLLAAFSKLKQKVIWKYEEELKNAPSNVKVIKWAPQQDLLGHPKIKGFITHGGLLSLQETVYNGVPVVAVPLMGDQHSNIARVEELKIGYKVDFNNISEVSILEAVNEILKESYKENMMKYSAIFHDRYQQPLDQAVFWVEYVIKNDCADCLKSVGEELNLLQYFLIDVIAFITIILLSVVFGLIFLVKLVYMKIANKSKLVVEKKQQ</sequence>